<dbReference type="AlphaFoldDB" id="A0A956NHH0"/>
<sequence>MLPPERAALVLYKVIPYNQVWDGAKTLQFEVVATGREDLDRATAIADYLEAYSEQSRKKGAATPRLTTSVVLLGDLGNLAERPDPPSALFLIGGADVPTSDAFEELGRAAVLRSVLIVSDTEERLMDASSLALVHSTESNRPEMVLYLERSKAQGARFRASFIRLVRLWEGP</sequence>
<protein>
    <submittedName>
        <fullName evidence="1">Uncharacterized protein</fullName>
    </submittedName>
</protein>
<accession>A0A956NHH0</accession>
<dbReference type="Proteomes" id="UP000739538">
    <property type="component" value="Unassembled WGS sequence"/>
</dbReference>
<evidence type="ECO:0000313" key="1">
    <source>
        <dbReference type="EMBL" id="MCA9759343.1"/>
    </source>
</evidence>
<reference evidence="1" key="2">
    <citation type="journal article" date="2021" name="Microbiome">
        <title>Successional dynamics and alternative stable states in a saline activated sludge microbial community over 9 years.</title>
        <authorList>
            <person name="Wang Y."/>
            <person name="Ye J."/>
            <person name="Ju F."/>
            <person name="Liu L."/>
            <person name="Boyd J.A."/>
            <person name="Deng Y."/>
            <person name="Parks D.H."/>
            <person name="Jiang X."/>
            <person name="Yin X."/>
            <person name="Woodcroft B.J."/>
            <person name="Tyson G.W."/>
            <person name="Hugenholtz P."/>
            <person name="Polz M.F."/>
            <person name="Zhang T."/>
        </authorList>
    </citation>
    <scope>NUCLEOTIDE SEQUENCE</scope>
    <source>
        <strain evidence="1">HKST-UBA02</strain>
    </source>
</reference>
<comment type="caution">
    <text evidence="1">The sequence shown here is derived from an EMBL/GenBank/DDBJ whole genome shotgun (WGS) entry which is preliminary data.</text>
</comment>
<reference evidence="1" key="1">
    <citation type="submission" date="2020-04" db="EMBL/GenBank/DDBJ databases">
        <authorList>
            <person name="Zhang T."/>
        </authorList>
    </citation>
    <scope>NUCLEOTIDE SEQUENCE</scope>
    <source>
        <strain evidence="1">HKST-UBA02</strain>
    </source>
</reference>
<proteinExistence type="predicted"/>
<name>A0A956NHH0_UNCEI</name>
<gene>
    <name evidence="1" type="ORF">KDA27_26355</name>
</gene>
<dbReference type="EMBL" id="JAGQHS010000318">
    <property type="protein sequence ID" value="MCA9759343.1"/>
    <property type="molecule type" value="Genomic_DNA"/>
</dbReference>
<organism evidence="1 2">
    <name type="scientific">Eiseniibacteriota bacterium</name>
    <dbReference type="NCBI Taxonomy" id="2212470"/>
    <lineage>
        <taxon>Bacteria</taxon>
        <taxon>Candidatus Eiseniibacteriota</taxon>
    </lineage>
</organism>
<evidence type="ECO:0000313" key="2">
    <source>
        <dbReference type="Proteomes" id="UP000739538"/>
    </source>
</evidence>